<accession>A0A2M7TTM3</accession>
<dbReference type="SUPFAM" id="SSF48371">
    <property type="entry name" value="ARM repeat"/>
    <property type="match status" value="1"/>
</dbReference>
<gene>
    <name evidence="1" type="ORF">COY20_01425</name>
</gene>
<sequence>MDLYLRVRKIIQNLPRKEDKKERAWVQKYLGSDKPTRCIKTGEIKKVAKKFLKENDLSEAEFFELIDILYSRAKTFEEVDLATKFIGIRKDYREKIKLESLGQWLTYTCGWAECDTLCQSNFAVEEILGRWNEWKKFLLKLNISKNIQQRRASLVLLCKALRQSDDKRIVGLALELVEKLKTEKEVLITKAVSWVLRSMYKNHKEKLAEYLNENKDSLPKIAYREAMTKVLTGKKGVNRVK</sequence>
<dbReference type="InterPro" id="IPR016024">
    <property type="entry name" value="ARM-type_fold"/>
</dbReference>
<name>A0A2M7TTM3_9BACT</name>
<dbReference type="Pfam" id="PF08713">
    <property type="entry name" value="DNA_alkylation"/>
    <property type="match status" value="1"/>
</dbReference>
<organism evidence="1 2">
    <name type="scientific">Candidatus Shapirobacteria bacterium CG_4_10_14_0_2_um_filter_40_12</name>
    <dbReference type="NCBI Taxonomy" id="1974871"/>
    <lineage>
        <taxon>Bacteria</taxon>
        <taxon>Candidatus Shapironibacteriota</taxon>
    </lineage>
</organism>
<dbReference type="Proteomes" id="UP000229336">
    <property type="component" value="Unassembled WGS sequence"/>
</dbReference>
<dbReference type="AlphaFoldDB" id="A0A2M7TTM3"/>
<reference evidence="2" key="1">
    <citation type="submission" date="2017-09" db="EMBL/GenBank/DDBJ databases">
        <title>Depth-based differentiation of microbial function through sediment-hosted aquifers and enrichment of novel symbionts in the deep terrestrial subsurface.</title>
        <authorList>
            <person name="Probst A.J."/>
            <person name="Ladd B."/>
            <person name="Jarett J.K."/>
            <person name="Geller-Mcgrath D.E."/>
            <person name="Sieber C.M.K."/>
            <person name="Emerson J.B."/>
            <person name="Anantharaman K."/>
            <person name="Thomas B.C."/>
            <person name="Malmstrom R."/>
            <person name="Stieglmeier M."/>
            <person name="Klingl A."/>
            <person name="Woyke T."/>
            <person name="Ryan C.M."/>
            <person name="Banfield J.F."/>
        </authorList>
    </citation>
    <scope>NUCLEOTIDE SEQUENCE [LARGE SCALE GENOMIC DNA]</scope>
</reference>
<evidence type="ECO:0008006" key="3">
    <source>
        <dbReference type="Google" id="ProtNLM"/>
    </source>
</evidence>
<dbReference type="Gene3D" id="1.25.10.90">
    <property type="match status" value="1"/>
</dbReference>
<proteinExistence type="predicted"/>
<dbReference type="PANTHER" id="PTHR34070">
    <property type="entry name" value="ARMADILLO-TYPE FOLD"/>
    <property type="match status" value="1"/>
</dbReference>
<protein>
    <recommendedName>
        <fullName evidence="3">DNA alkylation repair protein</fullName>
    </recommendedName>
</protein>
<evidence type="ECO:0000313" key="2">
    <source>
        <dbReference type="Proteomes" id="UP000229336"/>
    </source>
</evidence>
<dbReference type="InterPro" id="IPR014825">
    <property type="entry name" value="DNA_alkylation"/>
</dbReference>
<dbReference type="PANTHER" id="PTHR34070:SF1">
    <property type="entry name" value="DNA ALKYLATION REPAIR PROTEIN"/>
    <property type="match status" value="1"/>
</dbReference>
<comment type="caution">
    <text evidence="1">The sequence shown here is derived from an EMBL/GenBank/DDBJ whole genome shotgun (WGS) entry which is preliminary data.</text>
</comment>
<dbReference type="EMBL" id="PFNX01000030">
    <property type="protein sequence ID" value="PIZ60111.1"/>
    <property type="molecule type" value="Genomic_DNA"/>
</dbReference>
<dbReference type="CDD" id="cd06561">
    <property type="entry name" value="AlkD_like"/>
    <property type="match status" value="1"/>
</dbReference>
<evidence type="ECO:0000313" key="1">
    <source>
        <dbReference type="EMBL" id="PIZ60111.1"/>
    </source>
</evidence>